<evidence type="ECO:0000313" key="6">
    <source>
        <dbReference type="WBParaSite" id="ASIM_0001204001-mRNA-1"/>
    </source>
</evidence>
<feature type="compositionally biased region" description="Low complexity" evidence="2">
    <location>
        <begin position="276"/>
        <end position="291"/>
    </location>
</feature>
<feature type="compositionally biased region" description="Polar residues" evidence="2">
    <location>
        <begin position="150"/>
        <end position="173"/>
    </location>
</feature>
<evidence type="ECO:0000256" key="2">
    <source>
        <dbReference type="SAM" id="MobiDB-lite"/>
    </source>
</evidence>
<keyword evidence="5" id="KW-1185">Reference proteome</keyword>
<evidence type="ECO:0000259" key="3">
    <source>
        <dbReference type="PROSITE" id="PS50157"/>
    </source>
</evidence>
<proteinExistence type="predicted"/>
<keyword evidence="1" id="KW-0862">Zinc</keyword>
<feature type="region of interest" description="Disordered" evidence="2">
    <location>
        <begin position="149"/>
        <end position="175"/>
    </location>
</feature>
<reference evidence="4 5" key="2">
    <citation type="submission" date="2018-11" db="EMBL/GenBank/DDBJ databases">
        <authorList>
            <consortium name="Pathogen Informatics"/>
        </authorList>
    </citation>
    <scope>NUCLEOTIDE SEQUENCE [LARGE SCALE GENOMIC DNA]</scope>
</reference>
<keyword evidence="1" id="KW-0863">Zinc-finger</keyword>
<keyword evidence="1" id="KW-0479">Metal-binding</keyword>
<dbReference type="PROSITE" id="PS00028">
    <property type="entry name" value="ZINC_FINGER_C2H2_1"/>
    <property type="match status" value="1"/>
</dbReference>
<dbReference type="PROSITE" id="PS50157">
    <property type="entry name" value="ZINC_FINGER_C2H2_2"/>
    <property type="match status" value="2"/>
</dbReference>
<sequence>MIASLSGRLQLSNRLFEDLCGTSSGLDLSLSMDASAQQFERQQILLQQFYQQNALSTYLSLLNNSTQATDQLPHHQASSKCSSSSPIAVLPSCSSFSSPAQSPTSDPWLLFVTSPPSSSLSSTDNQLSLQNRPTPITISKPIPSYGHVISPQSSSTSHVQQKMNRSNQVSPSKSAFDDPLTTLQLISLQSDLFQRQQINNTQQQLNLLAAQYLLSNSELLSDEQCLSSALPSSPQAHNISNDLSKTLVHPLITQLPTTETLRLPTTPALPTPDATPSPSHESSSPQSTASKSSKEKEEDDEETLYVDVESIDDRTACKRQRKAHIEFYRKLKALRQRDKILECQLCHDKVENREHSLRNHVHSHSDTALFKCKLCGAESKEQNAMFAHIKQHHPNKGHNGFEDRRDMSNLSTILLKCFPKTAAKTRVGYNEVMDKISKNIENKSMNKVICAMCMKSVSAQKSCISRHAHTHPHFRCKRCKQTYAHEAEMVEHCTKSHDVIDPKITKDFNECSAVDVMLIVLKKCFPTLTSD</sequence>
<feature type="domain" description="C2H2-type" evidence="3">
    <location>
        <begin position="474"/>
        <end position="502"/>
    </location>
</feature>
<organism evidence="6">
    <name type="scientific">Anisakis simplex</name>
    <name type="common">Herring worm</name>
    <dbReference type="NCBI Taxonomy" id="6269"/>
    <lineage>
        <taxon>Eukaryota</taxon>
        <taxon>Metazoa</taxon>
        <taxon>Ecdysozoa</taxon>
        <taxon>Nematoda</taxon>
        <taxon>Chromadorea</taxon>
        <taxon>Rhabditida</taxon>
        <taxon>Spirurina</taxon>
        <taxon>Ascaridomorpha</taxon>
        <taxon>Ascaridoidea</taxon>
        <taxon>Anisakidae</taxon>
        <taxon>Anisakis</taxon>
        <taxon>Anisakis simplex complex</taxon>
    </lineage>
</organism>
<dbReference type="SMART" id="SM00355">
    <property type="entry name" value="ZnF_C2H2"/>
    <property type="match status" value="4"/>
</dbReference>
<reference evidence="6" key="1">
    <citation type="submission" date="2017-02" db="UniProtKB">
        <authorList>
            <consortium name="WormBaseParasite"/>
        </authorList>
    </citation>
    <scope>IDENTIFICATION</scope>
</reference>
<dbReference type="EMBL" id="UYRR01031076">
    <property type="protein sequence ID" value="VDK45208.1"/>
    <property type="molecule type" value="Genomic_DNA"/>
</dbReference>
<dbReference type="Proteomes" id="UP000267096">
    <property type="component" value="Unassembled WGS sequence"/>
</dbReference>
<dbReference type="AlphaFoldDB" id="A0A0M3JV07"/>
<dbReference type="Gene3D" id="3.30.160.60">
    <property type="entry name" value="Classic Zinc Finger"/>
    <property type="match status" value="1"/>
</dbReference>
<feature type="region of interest" description="Disordered" evidence="2">
    <location>
        <begin position="258"/>
        <end position="303"/>
    </location>
</feature>
<dbReference type="GO" id="GO:0008270">
    <property type="term" value="F:zinc ion binding"/>
    <property type="evidence" value="ECO:0007669"/>
    <property type="project" value="UniProtKB-KW"/>
</dbReference>
<feature type="domain" description="C2H2-type" evidence="3">
    <location>
        <begin position="370"/>
        <end position="397"/>
    </location>
</feature>
<name>A0A0M3JV07_ANISI</name>
<evidence type="ECO:0000313" key="5">
    <source>
        <dbReference type="Proteomes" id="UP000267096"/>
    </source>
</evidence>
<dbReference type="OrthoDB" id="5803872at2759"/>
<protein>
    <submittedName>
        <fullName evidence="6">C2H2-type domain-containing protein</fullName>
    </submittedName>
</protein>
<gene>
    <name evidence="4" type="ORF">ASIM_LOCUS11506</name>
</gene>
<evidence type="ECO:0000256" key="1">
    <source>
        <dbReference type="PROSITE-ProRule" id="PRU00042"/>
    </source>
</evidence>
<dbReference type="WBParaSite" id="ASIM_0001204001-mRNA-1">
    <property type="protein sequence ID" value="ASIM_0001204001-mRNA-1"/>
    <property type="gene ID" value="ASIM_0001204001"/>
</dbReference>
<accession>A0A0M3JV07</accession>
<evidence type="ECO:0000313" key="4">
    <source>
        <dbReference type="EMBL" id="VDK45208.1"/>
    </source>
</evidence>
<dbReference type="InterPro" id="IPR013087">
    <property type="entry name" value="Znf_C2H2_type"/>
</dbReference>